<dbReference type="GO" id="GO:0046983">
    <property type="term" value="F:protein dimerization activity"/>
    <property type="evidence" value="ECO:0007669"/>
    <property type="project" value="InterPro"/>
</dbReference>
<dbReference type="SUPFAM" id="SSF53098">
    <property type="entry name" value="Ribonuclease H-like"/>
    <property type="match status" value="1"/>
</dbReference>
<dbReference type="InterPro" id="IPR008906">
    <property type="entry name" value="HATC_C_dom"/>
</dbReference>
<accession>A0A6J0KKV6</accession>
<protein>
    <submittedName>
        <fullName evidence="4">Uncharacterized protein LOC108820114</fullName>
    </submittedName>
</protein>
<dbReference type="AlphaFoldDB" id="A0A6J0KKV6"/>
<dbReference type="PANTHER" id="PTHR45749">
    <property type="match status" value="1"/>
</dbReference>
<evidence type="ECO:0000259" key="2">
    <source>
        <dbReference type="SMART" id="SM00597"/>
    </source>
</evidence>
<sequence>MSASRIYLPGAKKRAKKRRIEELVKSQSGSLLKYFKRPASLQTDEVDETIEDSSETGEVDGSEPEDDEVDGVSPEENTDRAEIDDEDVNLNAGDEHFKEDDSTIDLMDPGNWRKIDQKLRDYVVQKGPLPPPSEDYIFLKSVSGRHFSHKHYKRIMKNGDMHQRRWLVYSTTFDRIYCFCCKLFTRYKETTQLASIGFLDWNNTGIRLSQHETSHDHIMCMSQWMELEMRLQKKQTIDKCVQEEIEKEKNHWRELLLRLFSVVEYLAKSNIAFRGSNDKIGQENNGNFLGNIEMIGKFDPVMREHIRRITKGETKYHYLSYKIQNELIGILSSEIKSMIIKKIKEAKFFSVILDCTPDISHKEQMSLIIRCVDISVSPVQIEEFFLTFLEVEDKSGKGLFELLCDTLIGLKLDINDIRGQGYDNGSNMKGKNKGVQKRLLDINPRAFYTPCGCHNLNLAICDIAKSSDKAISFFGIIHHLESVKAIRFKAPEIRDVLLYFAENSKVPGARSEAECLAISETHGIEGFEFLFGMVIWYDVLFAVNTVSKTLQSEDIDIDDAIAQLKGLVSFFQKYREMGFEEAKAEASKIAVAMDIEPMFNKKKKRLIKRKTHFDEERDKGDDVCQVLSSEDDFRINYFIKMMDQALVSFQTRLEQFKEYEDIFGFLFSLRKLNSTSDNTLKSKCSNLEAFLKHGADSDIDGNDLFMEIKMFREVLPKTFKKNVEVLDYLKRMKDSYPSIWIAYRIMLTIPVSVASAERSFSKLKLIKSYLRSTMSQERLNGLAILSIEKALIRNLNYESLMNDFAEKTARRVIFQN</sequence>
<dbReference type="InterPro" id="IPR006580">
    <property type="entry name" value="Znf_TTF"/>
</dbReference>
<dbReference type="InterPro" id="IPR025398">
    <property type="entry name" value="DUF4371"/>
</dbReference>
<feature type="compositionally biased region" description="Acidic residues" evidence="1">
    <location>
        <begin position="44"/>
        <end position="70"/>
    </location>
</feature>
<dbReference type="OrthoDB" id="1692427at2759"/>
<reference evidence="4" key="2">
    <citation type="submission" date="2025-08" db="UniProtKB">
        <authorList>
            <consortium name="RefSeq"/>
        </authorList>
    </citation>
    <scope>IDENTIFICATION</scope>
    <source>
        <tissue evidence="4">Leaf</tissue>
    </source>
</reference>
<dbReference type="PANTHER" id="PTHR45749:SF35">
    <property type="entry name" value="AC-LIKE TRANSPOSASE-RELATED"/>
    <property type="match status" value="1"/>
</dbReference>
<name>A0A6J0KKV6_RAPSA</name>
<evidence type="ECO:0000256" key="1">
    <source>
        <dbReference type="SAM" id="MobiDB-lite"/>
    </source>
</evidence>
<dbReference type="Pfam" id="PF05699">
    <property type="entry name" value="Dimer_Tnp_hAT"/>
    <property type="match status" value="1"/>
</dbReference>
<evidence type="ECO:0000313" key="4">
    <source>
        <dbReference type="RefSeq" id="XP_018448597.1"/>
    </source>
</evidence>
<reference evidence="3" key="1">
    <citation type="journal article" date="2019" name="Database">
        <title>The radish genome database (RadishGD): an integrated information resource for radish genomics.</title>
        <authorList>
            <person name="Yu H.J."/>
            <person name="Baek S."/>
            <person name="Lee Y.J."/>
            <person name="Cho A."/>
            <person name="Mun J.H."/>
        </authorList>
    </citation>
    <scope>NUCLEOTIDE SEQUENCE [LARGE SCALE GENOMIC DNA]</scope>
    <source>
        <strain evidence="3">cv. WK10039</strain>
    </source>
</reference>
<feature type="region of interest" description="Disordered" evidence="1">
    <location>
        <begin position="34"/>
        <end position="104"/>
    </location>
</feature>
<dbReference type="GeneID" id="108820114"/>
<organism evidence="3 4">
    <name type="scientific">Raphanus sativus</name>
    <name type="common">Radish</name>
    <name type="synonym">Raphanus raphanistrum var. sativus</name>
    <dbReference type="NCBI Taxonomy" id="3726"/>
    <lineage>
        <taxon>Eukaryota</taxon>
        <taxon>Viridiplantae</taxon>
        <taxon>Streptophyta</taxon>
        <taxon>Embryophyta</taxon>
        <taxon>Tracheophyta</taxon>
        <taxon>Spermatophyta</taxon>
        <taxon>Magnoliopsida</taxon>
        <taxon>eudicotyledons</taxon>
        <taxon>Gunneridae</taxon>
        <taxon>Pentapetalae</taxon>
        <taxon>rosids</taxon>
        <taxon>malvids</taxon>
        <taxon>Brassicales</taxon>
        <taxon>Brassicaceae</taxon>
        <taxon>Brassiceae</taxon>
        <taxon>Raphanus</taxon>
    </lineage>
</organism>
<dbReference type="Proteomes" id="UP000504610">
    <property type="component" value="Chromosome 8"/>
</dbReference>
<proteinExistence type="predicted"/>
<dbReference type="RefSeq" id="XP_018448597.1">
    <property type="nucleotide sequence ID" value="XM_018593095.1"/>
</dbReference>
<dbReference type="KEGG" id="rsz:108820114"/>
<dbReference type="SMART" id="SM00597">
    <property type="entry name" value="ZnF_TTF"/>
    <property type="match status" value="1"/>
</dbReference>
<evidence type="ECO:0000313" key="3">
    <source>
        <dbReference type="Proteomes" id="UP000504610"/>
    </source>
</evidence>
<keyword evidence="3" id="KW-1185">Reference proteome</keyword>
<dbReference type="InterPro" id="IPR012337">
    <property type="entry name" value="RNaseH-like_sf"/>
</dbReference>
<feature type="domain" description="TTF-type" evidence="2">
    <location>
        <begin position="151"/>
        <end position="236"/>
    </location>
</feature>
<dbReference type="Pfam" id="PF14291">
    <property type="entry name" value="DUF4371"/>
    <property type="match status" value="1"/>
</dbReference>
<gene>
    <name evidence="4" type="primary">LOC108820114</name>
</gene>